<dbReference type="InterPro" id="IPR011335">
    <property type="entry name" value="Restrct_endonuc-II-like"/>
</dbReference>
<comment type="caution">
    <text evidence="3">The sequence shown here is derived from an EMBL/GenBank/DDBJ whole genome shotgun (WGS) entry which is preliminary data.</text>
</comment>
<protein>
    <submittedName>
        <fullName evidence="3">Uncharacterized protein</fullName>
    </submittedName>
</protein>
<name>A0A8K0C6D1_IGNLU</name>
<dbReference type="PANTHER" id="PTHR46609:SF8">
    <property type="entry name" value="YQAJ VIRAL RECOMBINASE DOMAIN-CONTAINING PROTEIN"/>
    <property type="match status" value="1"/>
</dbReference>
<accession>A0A8K0C6D1</accession>
<gene>
    <name evidence="3" type="ORF">ILUMI_26591</name>
</gene>
<reference evidence="3" key="1">
    <citation type="submission" date="2019-08" db="EMBL/GenBank/DDBJ databases">
        <title>The genome of the North American firefly Photinus pyralis.</title>
        <authorList>
            <consortium name="Photinus pyralis genome working group"/>
            <person name="Fallon T.R."/>
            <person name="Sander Lower S.E."/>
            <person name="Weng J.-K."/>
        </authorList>
    </citation>
    <scope>NUCLEOTIDE SEQUENCE</scope>
    <source>
        <strain evidence="3">TRF0915ILg1</strain>
        <tissue evidence="3">Whole body</tissue>
    </source>
</reference>
<sequence length="269" mass="30488">MVTVIMHRQVCVCSRAENKNERSREHVCFKNRNASSGAMESDLIMEGFNENIATHNVRYLKFISYGKSSVFVKIREKVVYGTEVMKIHCTNHAVKNCGKALYKIRNETSVAVSGRKLLTAKNIKALQDIEMKVLSINAHGLVEDLKADLLNGPNHVTKDVVKIEVHTKGQWDNPRYVMERKGRLTASRFGKVCKRRINRKPHALVAQILYPKHFTNEAVNYGKVKEKVTIAQFPSARKVQIDDSEMFVDEQHPYLGASPDATNSCNLMS</sequence>
<dbReference type="OrthoDB" id="421276at2759"/>
<dbReference type="PANTHER" id="PTHR46609">
    <property type="entry name" value="EXONUCLEASE, PHAGE-TYPE/RECB, C-TERMINAL DOMAIN-CONTAINING PROTEIN"/>
    <property type="match status" value="1"/>
</dbReference>
<feature type="domain" description="YqaJ viral recombinase" evidence="1">
    <location>
        <begin position="176"/>
        <end position="265"/>
    </location>
</feature>
<dbReference type="Proteomes" id="UP000801492">
    <property type="component" value="Unassembled WGS sequence"/>
</dbReference>
<dbReference type="InterPro" id="IPR011604">
    <property type="entry name" value="PDDEXK-like_dom_sf"/>
</dbReference>
<dbReference type="InterPro" id="IPR051703">
    <property type="entry name" value="NF-kappa-B_Signaling_Reg"/>
</dbReference>
<dbReference type="Gene3D" id="3.90.320.10">
    <property type="match status" value="1"/>
</dbReference>
<dbReference type="SUPFAM" id="SSF52980">
    <property type="entry name" value="Restriction endonuclease-like"/>
    <property type="match status" value="1"/>
</dbReference>
<organism evidence="3 4">
    <name type="scientific">Ignelater luminosus</name>
    <name type="common">Cucubano</name>
    <name type="synonym">Pyrophorus luminosus</name>
    <dbReference type="NCBI Taxonomy" id="2038154"/>
    <lineage>
        <taxon>Eukaryota</taxon>
        <taxon>Metazoa</taxon>
        <taxon>Ecdysozoa</taxon>
        <taxon>Arthropoda</taxon>
        <taxon>Hexapoda</taxon>
        <taxon>Insecta</taxon>
        <taxon>Pterygota</taxon>
        <taxon>Neoptera</taxon>
        <taxon>Endopterygota</taxon>
        <taxon>Coleoptera</taxon>
        <taxon>Polyphaga</taxon>
        <taxon>Elateriformia</taxon>
        <taxon>Elateroidea</taxon>
        <taxon>Elateridae</taxon>
        <taxon>Agrypninae</taxon>
        <taxon>Pyrophorini</taxon>
        <taxon>Ignelater</taxon>
    </lineage>
</organism>
<evidence type="ECO:0000259" key="2">
    <source>
        <dbReference type="Pfam" id="PF20700"/>
    </source>
</evidence>
<feature type="domain" description="Mutator-like transposase" evidence="2">
    <location>
        <begin position="10"/>
        <end position="159"/>
    </location>
</feature>
<dbReference type="InterPro" id="IPR049012">
    <property type="entry name" value="Mutator_transp_dom"/>
</dbReference>
<evidence type="ECO:0000313" key="3">
    <source>
        <dbReference type="EMBL" id="KAF2879566.1"/>
    </source>
</evidence>
<dbReference type="GO" id="GO:0006281">
    <property type="term" value="P:DNA repair"/>
    <property type="evidence" value="ECO:0007669"/>
    <property type="project" value="UniProtKB-ARBA"/>
</dbReference>
<dbReference type="Pfam" id="PF20700">
    <property type="entry name" value="Mutator"/>
    <property type="match status" value="1"/>
</dbReference>
<evidence type="ECO:0000313" key="4">
    <source>
        <dbReference type="Proteomes" id="UP000801492"/>
    </source>
</evidence>
<dbReference type="EMBL" id="VTPC01091139">
    <property type="protein sequence ID" value="KAF2879566.1"/>
    <property type="molecule type" value="Genomic_DNA"/>
</dbReference>
<dbReference type="Pfam" id="PF09588">
    <property type="entry name" value="YqaJ"/>
    <property type="match status" value="1"/>
</dbReference>
<dbReference type="InterPro" id="IPR019080">
    <property type="entry name" value="YqaJ_viral_recombinase"/>
</dbReference>
<dbReference type="AlphaFoldDB" id="A0A8K0C6D1"/>
<keyword evidence="4" id="KW-1185">Reference proteome</keyword>
<evidence type="ECO:0000259" key="1">
    <source>
        <dbReference type="Pfam" id="PF09588"/>
    </source>
</evidence>
<proteinExistence type="predicted"/>